<dbReference type="STRING" id="99883.ENSTNIP00000002216"/>
<dbReference type="GO" id="GO:0005732">
    <property type="term" value="C:sno(s)RNA-containing ribonucleoprotein complex"/>
    <property type="evidence" value="ECO:0007669"/>
    <property type="project" value="InterPro"/>
</dbReference>
<evidence type="ECO:0000313" key="9">
    <source>
        <dbReference type="Proteomes" id="UP000007303"/>
    </source>
</evidence>
<proteinExistence type="inferred from homology"/>
<dbReference type="GeneTree" id="ENSGT00390000004697"/>
<dbReference type="InterPro" id="IPR007504">
    <property type="entry name" value="H/ACA_rnp_Gar1/Naf1"/>
</dbReference>
<keyword evidence="2 6" id="KW-0698">rRNA processing</keyword>
<comment type="similarity">
    <text evidence="6">Belongs to the GAR1 family.</text>
</comment>
<dbReference type="InParanoid" id="H3C1U9"/>
<sequence length="91" mass="10443">QVFEVFGPVSSPLYILRFNSAEQIVDKGLKEGLTVYYAPSMKEYTGYILVQELRLSKGSDASWKNDHEPPLEALDYSDDEKEQEAKRKLKN</sequence>
<keyword evidence="5 6" id="KW-0539">Nucleus</keyword>
<evidence type="ECO:0000256" key="4">
    <source>
        <dbReference type="ARBA" id="ARBA00022884"/>
    </source>
</evidence>
<keyword evidence="3" id="KW-0597">Phosphoprotein</keyword>
<keyword evidence="9" id="KW-1185">Reference proteome</keyword>
<keyword evidence="6" id="KW-0687">Ribonucleoprotein</keyword>
<reference evidence="8" key="3">
    <citation type="submission" date="2025-09" db="UniProtKB">
        <authorList>
            <consortium name="Ensembl"/>
        </authorList>
    </citation>
    <scope>IDENTIFICATION</scope>
</reference>
<dbReference type="GO" id="GO:0006364">
    <property type="term" value="P:rRNA processing"/>
    <property type="evidence" value="ECO:0007669"/>
    <property type="project" value="UniProtKB-KW"/>
</dbReference>
<dbReference type="Pfam" id="PF04410">
    <property type="entry name" value="Gar1"/>
    <property type="match status" value="1"/>
</dbReference>
<dbReference type="Ensembl" id="ENSTNIT00000002498.1">
    <property type="protein sequence ID" value="ENSTNIP00000002216.1"/>
    <property type="gene ID" value="ENSTNIG00000001660.1"/>
</dbReference>
<dbReference type="GO" id="GO:0005730">
    <property type="term" value="C:nucleolus"/>
    <property type="evidence" value="ECO:0007669"/>
    <property type="project" value="UniProtKB-SubCell"/>
</dbReference>
<accession>H3C1U9</accession>
<organism evidence="8 9">
    <name type="scientific">Tetraodon nigroviridis</name>
    <name type="common">Spotted green pufferfish</name>
    <name type="synonym">Chelonodon nigroviridis</name>
    <dbReference type="NCBI Taxonomy" id="99883"/>
    <lineage>
        <taxon>Eukaryota</taxon>
        <taxon>Metazoa</taxon>
        <taxon>Chordata</taxon>
        <taxon>Craniata</taxon>
        <taxon>Vertebrata</taxon>
        <taxon>Euteleostomi</taxon>
        <taxon>Actinopterygii</taxon>
        <taxon>Neopterygii</taxon>
        <taxon>Teleostei</taxon>
        <taxon>Neoteleostei</taxon>
        <taxon>Acanthomorphata</taxon>
        <taxon>Eupercaria</taxon>
        <taxon>Tetraodontiformes</taxon>
        <taxon>Tetradontoidea</taxon>
        <taxon>Tetraodontidae</taxon>
        <taxon>Tetraodon</taxon>
    </lineage>
</organism>
<dbReference type="HOGENOM" id="CLU_2432734_0_0_1"/>
<evidence type="ECO:0000256" key="5">
    <source>
        <dbReference type="ARBA" id="ARBA00023242"/>
    </source>
</evidence>
<dbReference type="InterPro" id="IPR040309">
    <property type="entry name" value="Naf1"/>
</dbReference>
<feature type="region of interest" description="Disordered" evidence="7">
    <location>
        <begin position="59"/>
        <end position="91"/>
    </location>
</feature>
<dbReference type="PANTHER" id="PTHR31633:SF1">
    <property type="entry name" value="H_ACA RIBONUCLEOPROTEIN COMPLEX NON-CORE SUBUNIT NAF1"/>
    <property type="match status" value="1"/>
</dbReference>
<name>H3C1U9_TETNG</name>
<keyword evidence="1 6" id="KW-0690">Ribosome biogenesis</keyword>
<evidence type="ECO:0000256" key="2">
    <source>
        <dbReference type="ARBA" id="ARBA00022552"/>
    </source>
</evidence>
<evidence type="ECO:0000256" key="1">
    <source>
        <dbReference type="ARBA" id="ARBA00022517"/>
    </source>
</evidence>
<comment type="subcellular location">
    <subcellularLocation>
        <location evidence="6">Nucleus</location>
        <location evidence="6">Nucleolus</location>
    </subcellularLocation>
</comment>
<evidence type="ECO:0000256" key="7">
    <source>
        <dbReference type="SAM" id="MobiDB-lite"/>
    </source>
</evidence>
<evidence type="ECO:0000256" key="6">
    <source>
        <dbReference type="RuleBase" id="RU364004"/>
    </source>
</evidence>
<keyword evidence="4 6" id="KW-0694">RNA-binding</keyword>
<dbReference type="PANTHER" id="PTHR31633">
    <property type="entry name" value="H/ACA RIBONUCLEOPROTEIN COMPLEX NON-CORE SUBUNIT NAF1"/>
    <property type="match status" value="1"/>
</dbReference>
<protein>
    <recommendedName>
        <fullName evidence="6">H/ACA ribonucleoprotein complex subunit</fullName>
    </recommendedName>
</protein>
<dbReference type="GO" id="GO:0001522">
    <property type="term" value="P:pseudouridine synthesis"/>
    <property type="evidence" value="ECO:0007669"/>
    <property type="project" value="InterPro"/>
</dbReference>
<reference evidence="8" key="2">
    <citation type="submission" date="2025-08" db="UniProtKB">
        <authorList>
            <consortium name="Ensembl"/>
        </authorList>
    </citation>
    <scope>IDENTIFICATION</scope>
</reference>
<comment type="subunit">
    <text evidence="6">Component of the small nucleolar ribonucleoprotein particles containing H/ACA-type snoRNAs (H/ACA snoRNPs).</text>
</comment>
<dbReference type="GO" id="GO:0003723">
    <property type="term" value="F:RNA binding"/>
    <property type="evidence" value="ECO:0007669"/>
    <property type="project" value="UniProtKB-KW"/>
</dbReference>
<comment type="function">
    <text evidence="6">Required for ribosome biogenesis. Part of a complex which catalyzes pseudouridylation of rRNA. This involves the isomerization of uridine such that the ribose is subsequently attached to C5, instead of the normal N1. Pseudouridine ("psi") residues may serve to stabilize the conformation of rRNAs.</text>
</comment>
<dbReference type="Gene3D" id="2.40.10.230">
    <property type="entry name" value="Probable tRNA pseudouridine synthase domain"/>
    <property type="match status" value="1"/>
</dbReference>
<dbReference type="GO" id="GO:0000493">
    <property type="term" value="P:box H/ACA snoRNP assembly"/>
    <property type="evidence" value="ECO:0007669"/>
    <property type="project" value="InterPro"/>
</dbReference>
<dbReference type="Proteomes" id="UP000007303">
    <property type="component" value="Unassembled WGS sequence"/>
</dbReference>
<evidence type="ECO:0000313" key="8">
    <source>
        <dbReference type="Ensembl" id="ENSTNIP00000002216.1"/>
    </source>
</evidence>
<dbReference type="AlphaFoldDB" id="H3C1U9"/>
<evidence type="ECO:0000256" key="3">
    <source>
        <dbReference type="ARBA" id="ARBA00022553"/>
    </source>
</evidence>
<dbReference type="InterPro" id="IPR038664">
    <property type="entry name" value="Gar1/Naf1_Cbf5-bd_sf"/>
</dbReference>
<reference evidence="9" key="1">
    <citation type="journal article" date="2004" name="Nature">
        <title>Genome duplication in the teleost fish Tetraodon nigroviridis reveals the early vertebrate proto-karyotype.</title>
        <authorList>
            <person name="Jaillon O."/>
            <person name="Aury J.-M."/>
            <person name="Brunet F."/>
            <person name="Petit J.-L."/>
            <person name="Stange-Thomann N."/>
            <person name="Mauceli E."/>
            <person name="Bouneau L."/>
            <person name="Fischer C."/>
            <person name="Ozouf-Costaz C."/>
            <person name="Bernot A."/>
            <person name="Nicaud S."/>
            <person name="Jaffe D."/>
            <person name="Fisher S."/>
            <person name="Lutfalla G."/>
            <person name="Dossat C."/>
            <person name="Segurens B."/>
            <person name="Dasilva C."/>
            <person name="Salanoubat M."/>
            <person name="Levy M."/>
            <person name="Boudet N."/>
            <person name="Castellano S."/>
            <person name="Anthouard V."/>
            <person name="Jubin C."/>
            <person name="Castelli V."/>
            <person name="Katinka M."/>
            <person name="Vacherie B."/>
            <person name="Biemont C."/>
            <person name="Skalli Z."/>
            <person name="Cattolico L."/>
            <person name="Poulain J."/>
            <person name="De Berardinis V."/>
            <person name="Cruaud C."/>
            <person name="Duprat S."/>
            <person name="Brottier P."/>
            <person name="Coutanceau J.-P."/>
            <person name="Gouzy J."/>
            <person name="Parra G."/>
            <person name="Lardier G."/>
            <person name="Chapple C."/>
            <person name="McKernan K.J."/>
            <person name="McEwan P."/>
            <person name="Bosak S."/>
            <person name="Kellis M."/>
            <person name="Volff J.-N."/>
            <person name="Guigo R."/>
            <person name="Zody M.C."/>
            <person name="Mesirov J."/>
            <person name="Lindblad-Toh K."/>
            <person name="Birren B."/>
            <person name="Nusbaum C."/>
            <person name="Kahn D."/>
            <person name="Robinson-Rechavi M."/>
            <person name="Laudet V."/>
            <person name="Schachter V."/>
            <person name="Quetier F."/>
            <person name="Saurin W."/>
            <person name="Scarpelli C."/>
            <person name="Wincker P."/>
            <person name="Lander E.S."/>
            <person name="Weissenbach J."/>
            <person name="Roest Crollius H."/>
        </authorList>
    </citation>
    <scope>NUCLEOTIDE SEQUENCE [LARGE SCALE GENOMIC DNA]</scope>
</reference>